<dbReference type="EMBL" id="CABPSK010000002">
    <property type="protein sequence ID" value="VVE13209.1"/>
    <property type="molecule type" value="Genomic_DNA"/>
</dbReference>
<dbReference type="GO" id="GO:0046872">
    <property type="term" value="F:metal ion binding"/>
    <property type="evidence" value="ECO:0007669"/>
    <property type="project" value="UniProtKB-KW"/>
</dbReference>
<gene>
    <name evidence="5" type="primary">amaB_3</name>
    <name evidence="5" type="ORF">PPN31114_02758</name>
</gene>
<reference evidence="5 6" key="1">
    <citation type="submission" date="2019-08" db="EMBL/GenBank/DDBJ databases">
        <authorList>
            <person name="Peeters C."/>
        </authorList>
    </citation>
    <scope>NUCLEOTIDE SEQUENCE [LARGE SCALE GENOMIC DNA]</scope>
    <source>
        <strain evidence="5 6">LMG 31114</strain>
    </source>
</reference>
<keyword evidence="3" id="KW-0479">Metal-binding</keyword>
<dbReference type="OrthoDB" id="9808195at2"/>
<dbReference type="AlphaFoldDB" id="A0A5E4VNY0"/>
<evidence type="ECO:0000313" key="5">
    <source>
        <dbReference type="EMBL" id="VVE13209.1"/>
    </source>
</evidence>
<evidence type="ECO:0000256" key="1">
    <source>
        <dbReference type="ARBA" id="ARBA00006153"/>
    </source>
</evidence>
<proteinExistence type="inferred from homology"/>
<organism evidence="5 6">
    <name type="scientific">Pandoraea pneumonica</name>
    <dbReference type="NCBI Taxonomy" id="2508299"/>
    <lineage>
        <taxon>Bacteria</taxon>
        <taxon>Pseudomonadati</taxon>
        <taxon>Pseudomonadota</taxon>
        <taxon>Betaproteobacteria</taxon>
        <taxon>Burkholderiales</taxon>
        <taxon>Burkholderiaceae</taxon>
        <taxon>Pandoraea</taxon>
    </lineage>
</organism>
<dbReference type="PIRSF" id="PIRSF001235">
    <property type="entry name" value="Amidase_carbamoylase"/>
    <property type="match status" value="1"/>
</dbReference>
<feature type="domain" description="Peptidase M20 dimerisation" evidence="4">
    <location>
        <begin position="234"/>
        <end position="333"/>
    </location>
</feature>
<dbReference type="SUPFAM" id="SSF53187">
    <property type="entry name" value="Zn-dependent exopeptidases"/>
    <property type="match status" value="1"/>
</dbReference>
<dbReference type="NCBIfam" id="NF006771">
    <property type="entry name" value="PRK09290.1-5"/>
    <property type="match status" value="1"/>
</dbReference>
<dbReference type="GO" id="GO:0016813">
    <property type="term" value="F:hydrolase activity, acting on carbon-nitrogen (but not peptide) bonds, in linear amidines"/>
    <property type="evidence" value="ECO:0007669"/>
    <property type="project" value="InterPro"/>
</dbReference>
<dbReference type="PANTHER" id="PTHR32494:SF5">
    <property type="entry name" value="ALLANTOATE AMIDOHYDROLASE"/>
    <property type="match status" value="1"/>
</dbReference>
<dbReference type="SUPFAM" id="SSF55031">
    <property type="entry name" value="Bacterial exopeptidase dimerisation domain"/>
    <property type="match status" value="1"/>
</dbReference>
<dbReference type="GO" id="GO:0050538">
    <property type="term" value="F:N-carbamoyl-L-amino-acid hydrolase activity"/>
    <property type="evidence" value="ECO:0007669"/>
    <property type="project" value="UniProtKB-EC"/>
</dbReference>
<dbReference type="Gene3D" id="3.30.70.360">
    <property type="match status" value="1"/>
</dbReference>
<protein>
    <submittedName>
        <fullName evidence="5">N-carbamoyl-L-amino acid hydrolase</fullName>
        <ecNumber evidence="5">3.5.1.87</ecNumber>
    </submittedName>
</protein>
<dbReference type="InterPro" id="IPR002933">
    <property type="entry name" value="Peptidase_M20"/>
</dbReference>
<dbReference type="NCBIfam" id="TIGR01879">
    <property type="entry name" value="hydantase"/>
    <property type="match status" value="1"/>
</dbReference>
<feature type="binding site" evidence="3">
    <location>
        <position position="106"/>
    </location>
    <ligand>
        <name>Zn(2+)</name>
        <dbReference type="ChEBI" id="CHEBI:29105"/>
        <label>1</label>
    </ligand>
</feature>
<dbReference type="InterPro" id="IPR010158">
    <property type="entry name" value="Amidase_Cbmase"/>
</dbReference>
<keyword evidence="3" id="KW-0862">Zinc</keyword>
<dbReference type="RefSeq" id="WP_150680006.1">
    <property type="nucleotide sequence ID" value="NZ_CABPSK010000002.1"/>
</dbReference>
<evidence type="ECO:0000256" key="3">
    <source>
        <dbReference type="PIRSR" id="PIRSR001235-1"/>
    </source>
</evidence>
<dbReference type="EC" id="3.5.1.87" evidence="5"/>
<keyword evidence="6" id="KW-1185">Reference proteome</keyword>
<keyword evidence="2 5" id="KW-0378">Hydrolase</keyword>
<feature type="binding site" evidence="3">
    <location>
        <position position="117"/>
    </location>
    <ligand>
        <name>Zn(2+)</name>
        <dbReference type="ChEBI" id="CHEBI:29105"/>
        <label>2</label>
    </ligand>
</feature>
<dbReference type="PANTHER" id="PTHR32494">
    <property type="entry name" value="ALLANTOATE DEIMINASE-RELATED"/>
    <property type="match status" value="1"/>
</dbReference>
<name>A0A5E4VNY0_9BURK</name>
<feature type="binding site" evidence="3">
    <location>
        <position position="117"/>
    </location>
    <ligand>
        <name>Zn(2+)</name>
        <dbReference type="ChEBI" id="CHEBI:29105"/>
        <label>1</label>
    </ligand>
</feature>
<sequence>MSHNEPTSAAAASTASSTASLRLNGPLLLQQLRALGEIGADPVNGGRTRVALTDAEKAGRDQVVAWMRELDLDVRVDRIGNIFGTLPSDAMDADGNALRPLMMGSHIDTVVNAGALDGCYGVLGGLAVVRAFREAGIVPSRPITVVAFTNEEGARFHPDMMGSLVHAGGFSLDEALDAVGTDGARLGDELVRIGYAGDMTPGTLVPHEYLELHIEQGPILEAEGLQIGVVENLQGISWQQITIDGNANHAGTTPTHLRHDAGYVAAATVTELRRLARESGTTLATVGTMQLSPSVINVIARRAVFTVDMRDPDEQRLAASEARLSEFLTQIAQEEGVRVTTERFARFSPVVFDGALANVIAECTEKRGLSYKRMTSGAGHDAQMIARIAPAAMIFVPSRGGISHNPREHTDDDQLVNGAHVLLDVVAHRLGVASPAL</sequence>
<evidence type="ECO:0000256" key="2">
    <source>
        <dbReference type="ARBA" id="ARBA00022801"/>
    </source>
</evidence>
<dbReference type="Pfam" id="PF07687">
    <property type="entry name" value="M20_dimer"/>
    <property type="match status" value="1"/>
</dbReference>
<comment type="similarity">
    <text evidence="1">Belongs to the peptidase M20 family.</text>
</comment>
<evidence type="ECO:0000259" key="4">
    <source>
        <dbReference type="Pfam" id="PF07687"/>
    </source>
</evidence>
<dbReference type="Gene3D" id="3.40.630.10">
    <property type="entry name" value="Zn peptidases"/>
    <property type="match status" value="1"/>
</dbReference>
<dbReference type="GeneID" id="300404782"/>
<comment type="cofactor">
    <cofactor evidence="3">
        <name>Zn(2+)</name>
        <dbReference type="ChEBI" id="CHEBI:29105"/>
    </cofactor>
    <text evidence="3">Binds 2 Zn(2+) ions per subunit.</text>
</comment>
<dbReference type="InterPro" id="IPR036264">
    <property type="entry name" value="Bact_exopeptidase_dim_dom"/>
</dbReference>
<dbReference type="Pfam" id="PF01546">
    <property type="entry name" value="Peptidase_M20"/>
    <property type="match status" value="1"/>
</dbReference>
<feature type="binding site" evidence="3">
    <location>
        <position position="404"/>
    </location>
    <ligand>
        <name>Zn(2+)</name>
        <dbReference type="ChEBI" id="CHEBI:29105"/>
        <label>2</label>
    </ligand>
</feature>
<evidence type="ECO:0000313" key="6">
    <source>
        <dbReference type="Proteomes" id="UP000366945"/>
    </source>
</evidence>
<accession>A0A5E4VNY0</accession>
<feature type="binding site" evidence="3">
    <location>
        <position position="152"/>
    </location>
    <ligand>
        <name>Zn(2+)</name>
        <dbReference type="ChEBI" id="CHEBI:29105"/>
        <label>2</label>
    </ligand>
</feature>
<feature type="binding site" evidence="3">
    <location>
        <position position="213"/>
    </location>
    <ligand>
        <name>Zn(2+)</name>
        <dbReference type="ChEBI" id="CHEBI:29105"/>
        <label>1</label>
    </ligand>
</feature>
<dbReference type="InterPro" id="IPR011650">
    <property type="entry name" value="Peptidase_M20_dimer"/>
</dbReference>
<dbReference type="Proteomes" id="UP000366945">
    <property type="component" value="Unassembled WGS sequence"/>
</dbReference>
<dbReference type="CDD" id="cd03884">
    <property type="entry name" value="M20_bAS"/>
    <property type="match status" value="1"/>
</dbReference>